<evidence type="ECO:0000256" key="1">
    <source>
        <dbReference type="ARBA" id="ARBA00009670"/>
    </source>
</evidence>
<dbReference type="EMBL" id="MDDC01000004">
    <property type="protein sequence ID" value="OIQ60636.1"/>
    <property type="molecule type" value="Genomic_DNA"/>
</dbReference>
<dbReference type="SUPFAM" id="SSF56112">
    <property type="entry name" value="Protein kinase-like (PK-like)"/>
    <property type="match status" value="1"/>
</dbReference>
<reference evidence="3 4" key="1">
    <citation type="submission" date="2016-08" db="EMBL/GenBank/DDBJ databases">
        <title>Genome-based comparison of Moorella thermoacetic strains.</title>
        <authorList>
            <person name="Poehlein A."/>
            <person name="Bengelsdorf F.R."/>
            <person name="Esser C."/>
            <person name="Duerre P."/>
            <person name="Daniel R."/>
        </authorList>
    </citation>
    <scope>NUCLEOTIDE SEQUENCE [LARGE SCALE GENOMIC DNA]</scope>
    <source>
        <strain evidence="3 4">DSM 21394</strain>
    </source>
</reference>
<dbReference type="InterPro" id="IPR011009">
    <property type="entry name" value="Kinase-like_dom_sf"/>
</dbReference>
<gene>
    <name evidence="3" type="primary">ubiB_1</name>
    <name evidence="3" type="ORF">MOTE_06000</name>
</gene>
<evidence type="ECO:0000313" key="3">
    <source>
        <dbReference type="EMBL" id="OIQ60636.1"/>
    </source>
</evidence>
<dbReference type="InterPro" id="IPR050154">
    <property type="entry name" value="UbiB_kinase"/>
</dbReference>
<evidence type="ECO:0000313" key="4">
    <source>
        <dbReference type="Proteomes" id="UP000182811"/>
    </source>
</evidence>
<organism evidence="3 4">
    <name type="scientific">Neomoorella thermoacetica</name>
    <name type="common">Clostridium thermoaceticum</name>
    <dbReference type="NCBI Taxonomy" id="1525"/>
    <lineage>
        <taxon>Bacteria</taxon>
        <taxon>Bacillati</taxon>
        <taxon>Bacillota</taxon>
        <taxon>Clostridia</taxon>
        <taxon>Neomoorellales</taxon>
        <taxon>Neomoorellaceae</taxon>
        <taxon>Neomoorella</taxon>
    </lineage>
</organism>
<evidence type="ECO:0000259" key="2">
    <source>
        <dbReference type="Pfam" id="PF03109"/>
    </source>
</evidence>
<dbReference type="InterPro" id="IPR004147">
    <property type="entry name" value="ABC1_dom"/>
</dbReference>
<dbReference type="AlphaFoldDB" id="A0A1J5NZB9"/>
<dbReference type="OrthoDB" id="9795390at2"/>
<dbReference type="PANTHER" id="PTHR10566:SF113">
    <property type="entry name" value="PROTEIN ACTIVITY OF BC1 COMPLEX KINASE 7, CHLOROPLASTIC"/>
    <property type="match status" value="1"/>
</dbReference>
<proteinExistence type="inferred from homology"/>
<comment type="caution">
    <text evidence="3">The sequence shown here is derived from an EMBL/GenBank/DDBJ whole genome shotgun (WGS) entry which is preliminary data.</text>
</comment>
<dbReference type="Proteomes" id="UP000182811">
    <property type="component" value="Unassembled WGS sequence"/>
</dbReference>
<accession>A0A1J5NZB9</accession>
<dbReference type="GO" id="GO:0016740">
    <property type="term" value="F:transferase activity"/>
    <property type="evidence" value="ECO:0007669"/>
    <property type="project" value="UniProtKB-KW"/>
</dbReference>
<protein>
    <recommendedName>
        <fullName evidence="2">ABC1 atypical kinase-like domain-containing protein</fullName>
    </recommendedName>
</protein>
<sequence length="183" mass="20940">MIIARRYRHARRLQAVARVLVHHGFGYLLGQLGFTEYLTSYRRRLPHGLDETQPLLSRGERVRRVLEELGPTFVKMGQMLITRPDLLPEDIRSKLAKLQDQVPPFPFTQIQSLIERELADPWWGGNFSLFPLAAASIGQVHRARLYTGEEVVIKVQRPGIEGIIADDMEILYTVAQLAEKRTA</sequence>
<name>A0A1J5NZB9_NEOTH</name>
<feature type="domain" description="ABC1 atypical kinase-like" evidence="2">
    <location>
        <begin position="97"/>
        <end position="180"/>
    </location>
</feature>
<dbReference type="PANTHER" id="PTHR10566">
    <property type="entry name" value="CHAPERONE-ACTIVITY OF BC1 COMPLEX CABC1 -RELATED"/>
    <property type="match status" value="1"/>
</dbReference>
<keyword evidence="3" id="KW-0808">Transferase</keyword>
<dbReference type="Pfam" id="PF03109">
    <property type="entry name" value="ABC1"/>
    <property type="match status" value="1"/>
</dbReference>
<comment type="similarity">
    <text evidence="1">Belongs to the protein kinase superfamily. ADCK protein kinase family.</text>
</comment>